<proteinExistence type="predicted"/>
<organism evidence="9 10">
    <name type="scientific">Microbispora oryzae</name>
    <dbReference type="NCBI Taxonomy" id="2806554"/>
    <lineage>
        <taxon>Bacteria</taxon>
        <taxon>Bacillati</taxon>
        <taxon>Actinomycetota</taxon>
        <taxon>Actinomycetes</taxon>
        <taxon>Streptosporangiales</taxon>
        <taxon>Streptosporangiaceae</taxon>
        <taxon>Microbispora</taxon>
    </lineage>
</organism>
<feature type="transmembrane region" description="Helical" evidence="7">
    <location>
        <begin position="118"/>
        <end position="143"/>
    </location>
</feature>
<dbReference type="GO" id="GO:0022857">
    <property type="term" value="F:transmembrane transporter activity"/>
    <property type="evidence" value="ECO:0007669"/>
    <property type="project" value="InterPro"/>
</dbReference>
<feature type="transmembrane region" description="Helical" evidence="7">
    <location>
        <begin position="155"/>
        <end position="180"/>
    </location>
</feature>
<dbReference type="SUPFAM" id="SSF103473">
    <property type="entry name" value="MFS general substrate transporter"/>
    <property type="match status" value="1"/>
</dbReference>
<feature type="transmembrane region" description="Helical" evidence="7">
    <location>
        <begin position="239"/>
        <end position="262"/>
    </location>
</feature>
<gene>
    <name evidence="9" type="ORF">JOL79_20170</name>
</gene>
<dbReference type="AlphaFoldDB" id="A0A940WI24"/>
<feature type="transmembrane region" description="Helical" evidence="7">
    <location>
        <begin position="354"/>
        <end position="378"/>
    </location>
</feature>
<dbReference type="PROSITE" id="PS50850">
    <property type="entry name" value="MFS"/>
    <property type="match status" value="1"/>
</dbReference>
<feature type="transmembrane region" description="Helical" evidence="7">
    <location>
        <begin position="63"/>
        <end position="84"/>
    </location>
</feature>
<dbReference type="Gene3D" id="1.20.1250.20">
    <property type="entry name" value="MFS general substrate transporter like domains"/>
    <property type="match status" value="1"/>
</dbReference>
<keyword evidence="10" id="KW-1185">Reference proteome</keyword>
<dbReference type="InterPro" id="IPR020846">
    <property type="entry name" value="MFS_dom"/>
</dbReference>
<dbReference type="EMBL" id="JAFCNB010000011">
    <property type="protein sequence ID" value="MBP2706129.1"/>
    <property type="molecule type" value="Genomic_DNA"/>
</dbReference>
<reference evidence="9" key="1">
    <citation type="submission" date="2021-02" db="EMBL/GenBank/DDBJ databases">
        <title>Draft genome sequence of Microbispora sp. RL4-1S isolated from rice leaves in Thailand.</title>
        <authorList>
            <person name="Muangham S."/>
            <person name="Duangmal K."/>
        </authorList>
    </citation>
    <scope>NUCLEOTIDE SEQUENCE</scope>
    <source>
        <strain evidence="9">RL4-1S</strain>
    </source>
</reference>
<dbReference type="InterPro" id="IPR005829">
    <property type="entry name" value="Sugar_transporter_CS"/>
</dbReference>
<feature type="transmembrane region" description="Helical" evidence="7">
    <location>
        <begin position="268"/>
        <end position="288"/>
    </location>
</feature>
<dbReference type="PANTHER" id="PTHR23517">
    <property type="entry name" value="RESISTANCE PROTEIN MDTM, PUTATIVE-RELATED-RELATED"/>
    <property type="match status" value="1"/>
</dbReference>
<keyword evidence="6 7" id="KW-0472">Membrane</keyword>
<dbReference type="GO" id="GO:0005886">
    <property type="term" value="C:plasma membrane"/>
    <property type="evidence" value="ECO:0007669"/>
    <property type="project" value="UniProtKB-SubCell"/>
</dbReference>
<feature type="transmembrane region" description="Helical" evidence="7">
    <location>
        <begin position="300"/>
        <end position="316"/>
    </location>
</feature>
<dbReference type="RefSeq" id="WP_210157418.1">
    <property type="nucleotide sequence ID" value="NZ_JAFCNB010000011.1"/>
</dbReference>
<comment type="caution">
    <text evidence="9">The sequence shown here is derived from an EMBL/GenBank/DDBJ whole genome shotgun (WGS) entry which is preliminary data.</text>
</comment>
<keyword evidence="3" id="KW-1003">Cell membrane</keyword>
<name>A0A940WI24_9ACTN</name>
<dbReference type="PROSITE" id="PS00216">
    <property type="entry name" value="SUGAR_TRANSPORT_1"/>
    <property type="match status" value="1"/>
</dbReference>
<evidence type="ECO:0000256" key="7">
    <source>
        <dbReference type="SAM" id="Phobius"/>
    </source>
</evidence>
<dbReference type="InterPro" id="IPR050171">
    <property type="entry name" value="MFS_Transporters"/>
</dbReference>
<evidence type="ECO:0000259" key="8">
    <source>
        <dbReference type="PROSITE" id="PS50850"/>
    </source>
</evidence>
<evidence type="ECO:0000313" key="10">
    <source>
        <dbReference type="Proteomes" id="UP000674234"/>
    </source>
</evidence>
<feature type="domain" description="Major facilitator superfamily (MFS) profile" evidence="8">
    <location>
        <begin position="24"/>
        <end position="411"/>
    </location>
</feature>
<dbReference type="PANTHER" id="PTHR23517:SF13">
    <property type="entry name" value="MAJOR FACILITATOR SUPERFAMILY MFS_1"/>
    <property type="match status" value="1"/>
</dbReference>
<keyword evidence="5 7" id="KW-1133">Transmembrane helix</keyword>
<evidence type="ECO:0000256" key="6">
    <source>
        <dbReference type="ARBA" id="ARBA00023136"/>
    </source>
</evidence>
<comment type="subcellular location">
    <subcellularLocation>
        <location evidence="1">Cell membrane</location>
        <topology evidence="1">Multi-pass membrane protein</topology>
    </subcellularLocation>
</comment>
<keyword evidence="2" id="KW-0813">Transport</keyword>
<dbReference type="Pfam" id="PF07690">
    <property type="entry name" value="MFS_1"/>
    <property type="match status" value="1"/>
</dbReference>
<dbReference type="InterPro" id="IPR011701">
    <property type="entry name" value="MFS"/>
</dbReference>
<accession>A0A940WI24</accession>
<keyword evidence="4 7" id="KW-0812">Transmembrane</keyword>
<feature type="transmembrane region" description="Helical" evidence="7">
    <location>
        <begin position="21"/>
        <end position="43"/>
    </location>
</feature>
<evidence type="ECO:0000256" key="5">
    <source>
        <dbReference type="ARBA" id="ARBA00022989"/>
    </source>
</evidence>
<feature type="transmembrane region" description="Helical" evidence="7">
    <location>
        <begin position="390"/>
        <end position="408"/>
    </location>
</feature>
<feature type="transmembrane region" description="Helical" evidence="7">
    <location>
        <begin position="96"/>
        <end position="112"/>
    </location>
</feature>
<feature type="transmembrane region" description="Helical" evidence="7">
    <location>
        <begin position="322"/>
        <end position="342"/>
    </location>
</feature>
<evidence type="ECO:0000256" key="3">
    <source>
        <dbReference type="ARBA" id="ARBA00022475"/>
    </source>
</evidence>
<evidence type="ECO:0000256" key="1">
    <source>
        <dbReference type="ARBA" id="ARBA00004651"/>
    </source>
</evidence>
<evidence type="ECO:0000313" key="9">
    <source>
        <dbReference type="EMBL" id="MBP2706129.1"/>
    </source>
</evidence>
<evidence type="ECO:0000256" key="2">
    <source>
        <dbReference type="ARBA" id="ARBA00022448"/>
    </source>
</evidence>
<evidence type="ECO:0000256" key="4">
    <source>
        <dbReference type="ARBA" id="ARBA00022692"/>
    </source>
</evidence>
<dbReference type="InterPro" id="IPR036259">
    <property type="entry name" value="MFS_trans_sf"/>
</dbReference>
<protein>
    <submittedName>
        <fullName evidence="9">MFS transporter</fullName>
    </submittedName>
</protein>
<dbReference type="Proteomes" id="UP000674234">
    <property type="component" value="Unassembled WGS sequence"/>
</dbReference>
<sequence length="417" mass="42587">MTSLRQESPPALDTPIPRRRGLVVLPRAAAFWLVAGTTAILLAASSAPSPLYPVYQAEFGFNALTLTAIFSVYVLALLVSLLTVGRLSDFLGRRPVLAAALVTEAAAMAVFLDAHGVAALFAARVVQGLATGAAVGVLGAYLLDLQPSDGSRLGSLVNGVAATGGLGLGTIASGVMIQYAPQPTRLIFAVLTAAFVALAVATAVLPETVARTPGAAAALRPQVQVPPAAKRAFLRAAPVLISTWMLGGLIFSLGGSLLTAVFGELNHAAVGLMLGALAVASAAASVLLRRHAPERMQREGTLLLLVGTILLVVAVASSSLWVFVAAAVIAGVGWGPAYLGAFRTLSQLAEPHERAALISAIYVLSYLAFSIPALIAGVAITTQGLRGTSLVYGAVVALVAAGTLVYEARGRHRLAAL</sequence>
<feature type="transmembrane region" description="Helical" evidence="7">
    <location>
        <begin position="186"/>
        <end position="205"/>
    </location>
</feature>